<proteinExistence type="predicted"/>
<evidence type="ECO:0000256" key="4">
    <source>
        <dbReference type="ARBA" id="ARBA00022468"/>
    </source>
</evidence>
<feature type="domain" description="C2" evidence="20">
    <location>
        <begin position="1176"/>
        <end position="1296"/>
    </location>
</feature>
<feature type="compositionally biased region" description="Polar residues" evidence="18">
    <location>
        <begin position="893"/>
        <end position="902"/>
    </location>
</feature>
<dbReference type="PROSITE" id="PS50003">
    <property type="entry name" value="PH_DOMAIN"/>
    <property type="match status" value="1"/>
</dbReference>
<dbReference type="SUPFAM" id="SSF49562">
    <property type="entry name" value="C2 domain (Calcium/lipid-binding domain, CaLB)"/>
    <property type="match status" value="2"/>
</dbReference>
<keyword evidence="4" id="KW-0343">GTPase activation</keyword>
<comment type="subcellular location">
    <subcellularLocation>
        <location evidence="2">Chromosome</location>
    </subcellularLocation>
    <subcellularLocation>
        <location evidence="1">Nucleus</location>
    </subcellularLocation>
</comment>
<keyword evidence="5" id="KW-0678">Repressor</keyword>
<dbReference type="PROSITE" id="PS50004">
    <property type="entry name" value="C2"/>
    <property type="match status" value="2"/>
</dbReference>
<evidence type="ECO:0000256" key="13">
    <source>
        <dbReference type="ARBA" id="ARBA00023015"/>
    </source>
</evidence>
<feature type="compositionally biased region" description="Acidic residues" evidence="18">
    <location>
        <begin position="837"/>
        <end position="848"/>
    </location>
</feature>
<evidence type="ECO:0000256" key="16">
    <source>
        <dbReference type="ARBA" id="ARBA00023242"/>
    </source>
</evidence>
<feature type="region of interest" description="Disordered" evidence="18">
    <location>
        <begin position="297"/>
        <end position="327"/>
    </location>
</feature>
<dbReference type="SMART" id="SM00239">
    <property type="entry name" value="C2"/>
    <property type="match status" value="2"/>
</dbReference>
<evidence type="ECO:0000313" key="24">
    <source>
        <dbReference type="EMBL" id="CAB1455426.1"/>
    </source>
</evidence>
<dbReference type="InterPro" id="IPR036236">
    <property type="entry name" value="Znf_C2H2_sf"/>
</dbReference>
<dbReference type="Pfam" id="PF00096">
    <property type="entry name" value="zf-C2H2"/>
    <property type="match status" value="1"/>
</dbReference>
<dbReference type="InterPro" id="IPR000008">
    <property type="entry name" value="C2_dom"/>
</dbReference>
<dbReference type="InterPro" id="IPR013087">
    <property type="entry name" value="Znf_C2H2_type"/>
</dbReference>
<evidence type="ECO:0000256" key="3">
    <source>
        <dbReference type="ARBA" id="ARBA00022454"/>
    </source>
</evidence>
<feature type="domain" description="C2H2-type" evidence="23">
    <location>
        <begin position="458"/>
        <end position="485"/>
    </location>
</feature>
<dbReference type="EMBL" id="CADEAL010004255">
    <property type="protein sequence ID" value="CAB1455426.1"/>
    <property type="molecule type" value="Genomic_DNA"/>
</dbReference>
<dbReference type="GO" id="GO:0035556">
    <property type="term" value="P:intracellular signal transduction"/>
    <property type="evidence" value="ECO:0007669"/>
    <property type="project" value="InterPro"/>
</dbReference>
<keyword evidence="14" id="KW-0238">DNA-binding</keyword>
<feature type="domain" description="Ras-GAP" evidence="21">
    <location>
        <begin position="1513"/>
        <end position="1707"/>
    </location>
</feature>
<evidence type="ECO:0000256" key="9">
    <source>
        <dbReference type="ARBA" id="ARBA00022737"/>
    </source>
</evidence>
<dbReference type="PROSITE" id="PS00509">
    <property type="entry name" value="RAS_GTPASE_ACTIV_1"/>
    <property type="match status" value="1"/>
</dbReference>
<dbReference type="PANTHER" id="PTHR10194">
    <property type="entry name" value="RAS GTPASE-ACTIVATING PROTEINS"/>
    <property type="match status" value="1"/>
</dbReference>
<dbReference type="FunFam" id="3.30.160.60:FF:000235">
    <property type="entry name" value="Zinc finger and BTB domain containing 38"/>
    <property type="match status" value="1"/>
</dbReference>
<dbReference type="InterPro" id="IPR001562">
    <property type="entry name" value="Znf_Btk_motif"/>
</dbReference>
<keyword evidence="13" id="KW-0805">Transcription regulation</keyword>
<dbReference type="InterPro" id="IPR039360">
    <property type="entry name" value="Ras_GTPase"/>
</dbReference>
<comment type="caution">
    <text evidence="24">The sequence shown here is derived from an EMBL/GenBank/DDBJ whole genome shotgun (WGS) entry which is preliminary data.</text>
</comment>
<dbReference type="Gene3D" id="3.30.710.10">
    <property type="entry name" value="Potassium Channel Kv1.1, Chain A"/>
    <property type="match status" value="1"/>
</dbReference>
<keyword evidence="8" id="KW-0479">Metal-binding</keyword>
<evidence type="ECO:0000259" key="19">
    <source>
        <dbReference type="PROSITE" id="PS50003"/>
    </source>
</evidence>
<dbReference type="SUPFAM" id="SSF54695">
    <property type="entry name" value="POZ domain"/>
    <property type="match status" value="1"/>
</dbReference>
<evidence type="ECO:0000256" key="12">
    <source>
        <dbReference type="ARBA" id="ARBA00022843"/>
    </source>
</evidence>
<dbReference type="SUPFAM" id="SSF50729">
    <property type="entry name" value="PH domain-like"/>
    <property type="match status" value="1"/>
</dbReference>
<dbReference type="InterPro" id="IPR011993">
    <property type="entry name" value="PH-like_dom_sf"/>
</dbReference>
<feature type="domain" description="C2" evidence="20">
    <location>
        <begin position="1307"/>
        <end position="1447"/>
    </location>
</feature>
<dbReference type="GO" id="GO:0006355">
    <property type="term" value="P:regulation of DNA-templated transcription"/>
    <property type="evidence" value="ECO:0007669"/>
    <property type="project" value="UniProtKB-ARBA"/>
</dbReference>
<feature type="region of interest" description="Disordered" evidence="18">
    <location>
        <begin position="884"/>
        <end position="913"/>
    </location>
</feature>
<dbReference type="InterPro" id="IPR023152">
    <property type="entry name" value="RasGAP_CS"/>
</dbReference>
<evidence type="ECO:0000256" key="1">
    <source>
        <dbReference type="ARBA" id="ARBA00004123"/>
    </source>
</evidence>
<evidence type="ECO:0000256" key="17">
    <source>
        <dbReference type="PROSITE-ProRule" id="PRU00432"/>
    </source>
</evidence>
<dbReference type="InterPro" id="IPR001849">
    <property type="entry name" value="PH_domain"/>
</dbReference>
<dbReference type="GO" id="GO:0008270">
    <property type="term" value="F:zinc ion binding"/>
    <property type="evidence" value="ECO:0007669"/>
    <property type="project" value="UniProtKB-KW"/>
</dbReference>
<dbReference type="InterPro" id="IPR035892">
    <property type="entry name" value="C2_domain_sf"/>
</dbReference>
<evidence type="ECO:0000259" key="21">
    <source>
        <dbReference type="PROSITE" id="PS50018"/>
    </source>
</evidence>
<organism evidence="24 25">
    <name type="scientific">Pleuronectes platessa</name>
    <name type="common">European plaice</name>
    <dbReference type="NCBI Taxonomy" id="8262"/>
    <lineage>
        <taxon>Eukaryota</taxon>
        <taxon>Metazoa</taxon>
        <taxon>Chordata</taxon>
        <taxon>Craniata</taxon>
        <taxon>Vertebrata</taxon>
        <taxon>Euteleostomi</taxon>
        <taxon>Actinopterygii</taxon>
        <taxon>Neopterygii</taxon>
        <taxon>Teleostei</taxon>
        <taxon>Neoteleostei</taxon>
        <taxon>Acanthomorphata</taxon>
        <taxon>Carangaria</taxon>
        <taxon>Pleuronectiformes</taxon>
        <taxon>Pleuronectoidei</taxon>
        <taxon>Pleuronectidae</taxon>
        <taxon>Pleuronectes</taxon>
    </lineage>
</organism>
<feature type="domain" description="C2H2-type" evidence="23">
    <location>
        <begin position="514"/>
        <end position="537"/>
    </location>
</feature>
<dbReference type="PROSITE" id="PS00028">
    <property type="entry name" value="ZINC_FINGER_C2H2_1"/>
    <property type="match status" value="6"/>
</dbReference>
<dbReference type="InterPro" id="IPR011333">
    <property type="entry name" value="SKP1/BTB/POZ_sf"/>
</dbReference>
<feature type="domain" description="C2H2-type" evidence="23">
    <location>
        <begin position="993"/>
        <end position="1020"/>
    </location>
</feature>
<dbReference type="CDD" id="cd05394">
    <property type="entry name" value="RasGAP_RASA2"/>
    <property type="match status" value="1"/>
</dbReference>
<dbReference type="SMART" id="SM00355">
    <property type="entry name" value="ZnF_C2H2"/>
    <property type="match status" value="7"/>
</dbReference>
<evidence type="ECO:0000259" key="22">
    <source>
        <dbReference type="PROSITE" id="PS50097"/>
    </source>
</evidence>
<dbReference type="InterPro" id="IPR008936">
    <property type="entry name" value="Rho_GTPase_activation_prot"/>
</dbReference>
<evidence type="ECO:0000256" key="14">
    <source>
        <dbReference type="ARBA" id="ARBA00023125"/>
    </source>
</evidence>
<name>A0A9N7VW12_PLEPL</name>
<dbReference type="PROSITE" id="PS50157">
    <property type="entry name" value="ZINC_FINGER_C2H2_2"/>
    <property type="match status" value="6"/>
</dbReference>
<feature type="domain" description="PH" evidence="19">
    <location>
        <begin position="1761"/>
        <end position="1862"/>
    </location>
</feature>
<dbReference type="Pfam" id="PF00779">
    <property type="entry name" value="BTK"/>
    <property type="match status" value="1"/>
</dbReference>
<dbReference type="Gene3D" id="1.10.506.10">
    <property type="entry name" value="GTPase Activation - p120gap, domain 1"/>
    <property type="match status" value="1"/>
</dbReference>
<dbReference type="SMART" id="SM00323">
    <property type="entry name" value="RasGAP"/>
    <property type="match status" value="1"/>
</dbReference>
<keyword evidence="12" id="KW-0832">Ubl conjugation</keyword>
<dbReference type="SMART" id="SM00233">
    <property type="entry name" value="PH"/>
    <property type="match status" value="1"/>
</dbReference>
<dbReference type="SUPFAM" id="SSF48350">
    <property type="entry name" value="GTPase activation domain, GAP"/>
    <property type="match status" value="1"/>
</dbReference>
<dbReference type="PROSITE" id="PS50018">
    <property type="entry name" value="RAS_GTPASE_ACTIV_2"/>
    <property type="match status" value="1"/>
</dbReference>
<dbReference type="GO" id="GO:0005694">
    <property type="term" value="C:chromosome"/>
    <property type="evidence" value="ECO:0007669"/>
    <property type="project" value="UniProtKB-SubCell"/>
</dbReference>
<evidence type="ECO:0000256" key="6">
    <source>
        <dbReference type="ARBA" id="ARBA00022499"/>
    </source>
</evidence>
<feature type="domain" description="C2H2-type" evidence="23">
    <location>
        <begin position="923"/>
        <end position="946"/>
    </location>
</feature>
<evidence type="ECO:0000256" key="5">
    <source>
        <dbReference type="ARBA" id="ARBA00022491"/>
    </source>
</evidence>
<keyword evidence="9" id="KW-0677">Repeat</keyword>
<keyword evidence="25" id="KW-1185">Reference proteome</keyword>
<feature type="domain" description="BTB" evidence="22">
    <location>
        <begin position="23"/>
        <end position="90"/>
    </location>
</feature>
<keyword evidence="11" id="KW-0862">Zinc</keyword>
<feature type="domain" description="C2H2-type" evidence="23">
    <location>
        <begin position="334"/>
        <end position="356"/>
    </location>
</feature>
<feature type="compositionally biased region" description="Basic and acidic residues" evidence="18">
    <location>
        <begin position="130"/>
        <end position="144"/>
    </location>
</feature>
<evidence type="ECO:0008006" key="26">
    <source>
        <dbReference type="Google" id="ProtNLM"/>
    </source>
</evidence>
<dbReference type="Gene3D" id="3.30.160.60">
    <property type="entry name" value="Classic Zinc Finger"/>
    <property type="match status" value="3"/>
</dbReference>
<dbReference type="Pfam" id="PF00651">
    <property type="entry name" value="BTB"/>
    <property type="match status" value="1"/>
</dbReference>
<dbReference type="FunFam" id="3.30.160.60:FF:000437">
    <property type="entry name" value="zinc finger and BTB domain-containing protein 38"/>
    <property type="match status" value="1"/>
</dbReference>
<accession>A0A9N7VW12</accession>
<evidence type="ECO:0000256" key="8">
    <source>
        <dbReference type="ARBA" id="ARBA00022723"/>
    </source>
</evidence>
<evidence type="ECO:0000259" key="20">
    <source>
        <dbReference type="PROSITE" id="PS50004"/>
    </source>
</evidence>
<keyword evidence="16" id="KW-0539">Nucleus</keyword>
<dbReference type="Proteomes" id="UP001153269">
    <property type="component" value="Unassembled WGS sequence"/>
</dbReference>
<evidence type="ECO:0000256" key="2">
    <source>
        <dbReference type="ARBA" id="ARBA00004286"/>
    </source>
</evidence>
<evidence type="ECO:0000256" key="18">
    <source>
        <dbReference type="SAM" id="MobiDB-lite"/>
    </source>
</evidence>
<dbReference type="Pfam" id="PF00168">
    <property type="entry name" value="C2"/>
    <property type="match status" value="2"/>
</dbReference>
<dbReference type="SMART" id="SM00225">
    <property type="entry name" value="BTB"/>
    <property type="match status" value="1"/>
</dbReference>
<dbReference type="Gene3D" id="2.30.29.30">
    <property type="entry name" value="Pleckstrin-homology domain (PH domain)/Phosphotyrosine-binding domain (PTB)"/>
    <property type="match status" value="1"/>
</dbReference>
<dbReference type="GO" id="GO:0005634">
    <property type="term" value="C:nucleus"/>
    <property type="evidence" value="ECO:0007669"/>
    <property type="project" value="UniProtKB-SubCell"/>
</dbReference>
<reference evidence="24" key="1">
    <citation type="submission" date="2020-03" db="EMBL/GenBank/DDBJ databases">
        <authorList>
            <person name="Weist P."/>
        </authorList>
    </citation>
    <scope>NUCLEOTIDE SEQUENCE</scope>
</reference>
<dbReference type="CDD" id="cd04010">
    <property type="entry name" value="C2B_RasA3"/>
    <property type="match status" value="1"/>
</dbReference>
<dbReference type="GO" id="GO:0005096">
    <property type="term" value="F:GTPase activator activity"/>
    <property type="evidence" value="ECO:0007669"/>
    <property type="project" value="UniProtKB-KW"/>
</dbReference>
<dbReference type="PROSITE" id="PS51113">
    <property type="entry name" value="ZF_BTK"/>
    <property type="match status" value="1"/>
</dbReference>
<dbReference type="PANTHER" id="PTHR10194:SF21">
    <property type="entry name" value="RAS GTPASE-ACTIVATING PROTEIN 2"/>
    <property type="match status" value="1"/>
</dbReference>
<evidence type="ECO:0000256" key="7">
    <source>
        <dbReference type="ARBA" id="ARBA00022553"/>
    </source>
</evidence>
<gene>
    <name evidence="24" type="ORF">PLEPLA_LOCUS43202</name>
</gene>
<evidence type="ECO:0000259" key="23">
    <source>
        <dbReference type="PROSITE" id="PS50157"/>
    </source>
</evidence>
<dbReference type="Gene3D" id="2.60.40.150">
    <property type="entry name" value="C2 domain"/>
    <property type="match status" value="2"/>
</dbReference>
<dbReference type="SMART" id="SM00107">
    <property type="entry name" value="BTK"/>
    <property type="match status" value="1"/>
</dbReference>
<keyword evidence="10 17" id="KW-0863">Zinc-finger</keyword>
<feature type="region of interest" description="Disordered" evidence="18">
    <location>
        <begin position="115"/>
        <end position="144"/>
    </location>
</feature>
<protein>
    <recommendedName>
        <fullName evidence="26">Ras GTPase-activating protein 2</fullName>
    </recommendedName>
</protein>
<feature type="compositionally biased region" description="Polar residues" evidence="18">
    <location>
        <begin position="421"/>
        <end position="430"/>
    </location>
</feature>
<dbReference type="PROSITE" id="PS50097">
    <property type="entry name" value="BTB"/>
    <property type="match status" value="1"/>
</dbReference>
<dbReference type="Pfam" id="PF00169">
    <property type="entry name" value="PH"/>
    <property type="match status" value="1"/>
</dbReference>
<feature type="domain" description="C2H2-type" evidence="23">
    <location>
        <begin position="486"/>
        <end position="513"/>
    </location>
</feature>
<feature type="region of interest" description="Disordered" evidence="18">
    <location>
        <begin position="796"/>
        <end position="848"/>
    </location>
</feature>
<feature type="compositionally biased region" description="Polar residues" evidence="18">
    <location>
        <begin position="305"/>
        <end position="314"/>
    </location>
</feature>
<dbReference type="InterPro" id="IPR000210">
    <property type="entry name" value="BTB/POZ_dom"/>
</dbReference>
<keyword evidence="3" id="KW-0158">Chromosome</keyword>
<dbReference type="InterPro" id="IPR001936">
    <property type="entry name" value="RasGAP_dom"/>
</dbReference>
<keyword evidence="6" id="KW-1017">Isopeptide bond</keyword>
<feature type="compositionally biased region" description="Polar residues" evidence="18">
    <location>
        <begin position="813"/>
        <end position="823"/>
    </location>
</feature>
<keyword evidence="7" id="KW-0597">Phosphoprotein</keyword>
<dbReference type="SUPFAM" id="SSF57667">
    <property type="entry name" value="beta-beta-alpha zinc fingers"/>
    <property type="match status" value="2"/>
</dbReference>
<evidence type="ECO:0000313" key="25">
    <source>
        <dbReference type="Proteomes" id="UP001153269"/>
    </source>
</evidence>
<dbReference type="GO" id="GO:0003677">
    <property type="term" value="F:DNA binding"/>
    <property type="evidence" value="ECO:0007669"/>
    <property type="project" value="UniProtKB-KW"/>
</dbReference>
<evidence type="ECO:0000256" key="15">
    <source>
        <dbReference type="ARBA" id="ARBA00023163"/>
    </source>
</evidence>
<dbReference type="Pfam" id="PF00616">
    <property type="entry name" value="RasGAP"/>
    <property type="match status" value="1"/>
</dbReference>
<sequence>MDTAHPHTVLSKLNEQRSQGLFCDVTIVVEDVKFRAHKNILAACSGYFRNALTAPETWSSGQVLELMDLKSEVFASILNFIYCSKVTSPCAEDTGGLVAAGKRLGIPFLEKLAEQRRQDESSTASVSQKTKKETPRPVEIDSTRGPRITNAFSITEVCPGNNPFTPLPLTSVEKQSPDVGQLPLSCPTTSCLSGNNETAHALSEHSYAVCKSTEDSSPLENQKVCKPAMSQPKQLIYKNIGPLKKRHRLRGIVGRTLLPAPAEPHKDKPNTVTPTLVVDSTAAPVAAVTPPPLFSEVERGKSVDPGTTSATDNVQMELGPPTLSPHTEDSISIYGCEQCPEIFTNKALLTLHSEVHKKRFVSHLFCKFCRRKFIHLKRLRNHEQACPKAAADPPKLEAPDITVNETNHHLDEMEGIRTQLPSSADLSTPHTPDPLEMDQSEPPQHEKAARPGGKQRRYNCSMCKRVYVTLSSLKRHENVHSWQRAYPCHYCNKVFALAEYRTKHEIWHTGERRYQCIFCLETFMTYYILKNHQKSFHGIDPSLAIKRKSANGGLKASVYPIKLYRLMPMKFRKRQYKTYSQTYSESAEKSDQDAQESSSLIPPLEENGLISHPDAVSFPLTFMATTKSVAPVIPRISFDKLSDQDADHDLNSESEIVRDARKEAESNNSPFTNYNSSFSLQHDTEAYKDDPPLLRNSEYISHNVPFLNSLNTVKKLGELSASAKRVEDMTKEILQSGTESFVRDRRLGSKTETYIAKPACPGPSLDGDSMPLCQITVKIGNEAIIRRRIKGSKLFPRKKRRVRESSEEESLSQSPPTRESSASPRLRLRSEGTIVEPEPETYDDPNDCDTADKLWRPYYSYKAKKKRKNMRFFHRYAEASVDGSGAAEAPFDRSSSLTEENSSGGGSEVKRSLSRNCSPRATYSCDICDSSFITETGLRAHVIGSHPCFCLTCGRQGPPGEAPAGRDYICNSCMESGSCFDNSTRSPNPEKKYRCSFCPQRFLYLATKRSHEKKHQDTNEEGYNYDNFTPSSEYLCEENKEDTIKTEGSDTDIMNEREKGGHFSNTKIKPKIEDTTDFMPLATYQDMSHSSIKGPLSPSIDPLFPLASSKVKHKMRGPRRGARLQRKLPQTSGPFSTHRRVRGADVTRQWGCLSSALPAFINGYDNPALRAPEQRQQAALTMAEEDDARIRILQSLRGKICEAKNLGPVSGPNRQRDLCTVCTISLDQEEVFRTKVFDKSVSPFYGEDFYFEIPRPFQCLSFYVYAKSVFQRDLAVGKVSIRKDDLCKYSGKEHWFSLQLVDPNSEVQGKVHLEMRLNEVITENGSGGQHLLVRIIECQELPLISGQNCDPYATVSLVGPARSDQKKTKVKKKTSNPHFEETFFFEVTRSSSYSKKSHFQVEEEDIEKLELKVDLWNNESLAQDVFLGETRVPVKILRTDHIHKAWYLLQPKGNGSKSKSDDLGSLRLKLTYIEDTVLPSACYTPLCNLLLKSPDVKPISASAAHILGDIYRERYEAVLPVVRLLLHHNRFVPFVSAVAALELDNTQEANTIFRGNSLATRCIDDMMKIVGKNYLAVTLKPVIDEICESNKTCEIDPVKLKEGDNVEVNKENLQGYVQKVFSSITQSSSTCPPLMCDVFRSLRHLASKRFQADPHVQYSAVSSFVFLRFFAVAVLSPHSFQLRSHHPDPEISRTLTLISKTIQTLGSWGSLSKKMSSFKETYMYDFFKSFQEDKCIERVKKFLDEISSNVSKGSSGLEDAVVLKEGEVQKRAQGRKRLGKKNFKKRWLRVTNRELSYHKHKGKEALCIINVKHIQAVEKLDESAFNRKNMFQVVHSEKPLYVQAGNCVEASEWLDVLGQVIRCNEGRLTNFHTSNYSAGAWQCCKNQNNNAPGCKPCTITVLVNLQLDIDCDRETERIFSLLSSNDTKLQDMEDACASMAVYQGPQREQEECSKFTIQEPKETFQTLKQLRNVMEELQRQHNIRNDTTAQYGSLDNPIVGKTS</sequence>
<evidence type="ECO:0000256" key="11">
    <source>
        <dbReference type="ARBA" id="ARBA00022833"/>
    </source>
</evidence>
<keyword evidence="15" id="KW-0804">Transcription</keyword>
<feature type="region of interest" description="Disordered" evidence="18">
    <location>
        <begin position="421"/>
        <end position="455"/>
    </location>
</feature>
<evidence type="ECO:0000256" key="10">
    <source>
        <dbReference type="ARBA" id="ARBA00022771"/>
    </source>
</evidence>